<reference evidence="5" key="1">
    <citation type="submission" date="2020-06" db="EMBL/GenBank/DDBJ databases">
        <title>Draft genome sequences of strains closely related to Aspergillus parafelis and Aspergillus hiratsukae.</title>
        <authorList>
            <person name="Dos Santos R.A.C."/>
            <person name="Rivero-Menendez O."/>
            <person name="Steenwyk J.L."/>
            <person name="Mead M.E."/>
            <person name="Goldman G.H."/>
            <person name="Alastruey-Izquierdo A."/>
            <person name="Rokas A."/>
        </authorList>
    </citation>
    <scope>NUCLEOTIDE SEQUENCE</scope>
    <source>
        <strain evidence="5">CNM-CM5623</strain>
    </source>
</reference>
<feature type="domain" description="NmrA-like" evidence="4">
    <location>
        <begin position="4"/>
        <end position="282"/>
    </location>
</feature>
<evidence type="ECO:0000313" key="5">
    <source>
        <dbReference type="EMBL" id="KAF7158918.1"/>
    </source>
</evidence>
<comment type="similarity">
    <text evidence="1">Belongs to the NmrA-type oxidoreductase family. Isoflavone reductase subfamily.</text>
</comment>
<evidence type="ECO:0000256" key="2">
    <source>
        <dbReference type="ARBA" id="ARBA00022857"/>
    </source>
</evidence>
<dbReference type="EMBL" id="JACBAE010001383">
    <property type="protein sequence ID" value="KAF7158918.1"/>
    <property type="molecule type" value="Genomic_DNA"/>
</dbReference>
<name>A0A8H6PQF0_9EURO</name>
<protein>
    <recommendedName>
        <fullName evidence="4">NmrA-like domain-containing protein</fullName>
    </recommendedName>
</protein>
<dbReference type="InterPro" id="IPR036291">
    <property type="entry name" value="NAD(P)-bd_dom_sf"/>
</dbReference>
<dbReference type="GO" id="GO:0016491">
    <property type="term" value="F:oxidoreductase activity"/>
    <property type="evidence" value="ECO:0007669"/>
    <property type="project" value="UniProtKB-KW"/>
</dbReference>
<keyword evidence="3" id="KW-0560">Oxidoreductase</keyword>
<dbReference type="Gene3D" id="3.40.50.720">
    <property type="entry name" value="NAD(P)-binding Rossmann-like Domain"/>
    <property type="match status" value="1"/>
</dbReference>
<proteinExistence type="inferred from homology"/>
<dbReference type="PANTHER" id="PTHR47706:SF4">
    <property type="entry name" value="NMRA-LIKE DOMAIN-CONTAINING PROTEIN"/>
    <property type="match status" value="1"/>
</dbReference>
<evidence type="ECO:0000259" key="4">
    <source>
        <dbReference type="Pfam" id="PF05368"/>
    </source>
</evidence>
<sequence length="312" mass="34337">MAIIAVAGGTGKLGRAIVEALKNTTGHRVAVLTRKATDDLAKELGVPLLVADYSNVDSLTHLLENNQIDTVISAMSLINDETSNSQLNLIEAADRSSSTKRLIPSEYGICYNEEHAALFPIVKGKLAATQKLRSTSLEYTLVSNGFFLDYYGLPKVKSYLQPFVFAVDMANNAATIPGSGDTPVVFTHTFDVANFVAALVGHADWPERSIIIGDKKTWNDFVAIAEEIKGVKFNITYDNEEMLKNSQVTELPSHPSIYPFLPKEHLQHILAVFGFWTAVGDFDLPEEDTLNSRFPNIKTRTVHEVLGQGWKP</sequence>
<dbReference type="Gene3D" id="3.90.25.10">
    <property type="entry name" value="UDP-galactose 4-epimerase, domain 1"/>
    <property type="match status" value="1"/>
</dbReference>
<accession>A0A8H6PQF0</accession>
<evidence type="ECO:0000313" key="6">
    <source>
        <dbReference type="Proteomes" id="UP000654922"/>
    </source>
</evidence>
<dbReference type="Proteomes" id="UP000654922">
    <property type="component" value="Unassembled WGS sequence"/>
</dbReference>
<dbReference type="OrthoDB" id="10000533at2759"/>
<gene>
    <name evidence="5" type="ORF">CNMCM5623_004097</name>
</gene>
<dbReference type="InterPro" id="IPR008030">
    <property type="entry name" value="NmrA-like"/>
</dbReference>
<evidence type="ECO:0000256" key="3">
    <source>
        <dbReference type="ARBA" id="ARBA00023002"/>
    </source>
</evidence>
<dbReference type="InterPro" id="IPR051609">
    <property type="entry name" value="NmrA/Isoflavone_reductase-like"/>
</dbReference>
<keyword evidence="2" id="KW-0521">NADP</keyword>
<comment type="caution">
    <text evidence="5">The sequence shown here is derived from an EMBL/GenBank/DDBJ whole genome shotgun (WGS) entry which is preliminary data.</text>
</comment>
<dbReference type="PANTHER" id="PTHR47706">
    <property type="entry name" value="NMRA-LIKE FAMILY PROTEIN"/>
    <property type="match status" value="1"/>
</dbReference>
<evidence type="ECO:0000256" key="1">
    <source>
        <dbReference type="ARBA" id="ARBA00005725"/>
    </source>
</evidence>
<dbReference type="Pfam" id="PF05368">
    <property type="entry name" value="NmrA"/>
    <property type="match status" value="1"/>
</dbReference>
<organism evidence="5 6">
    <name type="scientific">Aspergillus felis</name>
    <dbReference type="NCBI Taxonomy" id="1287682"/>
    <lineage>
        <taxon>Eukaryota</taxon>
        <taxon>Fungi</taxon>
        <taxon>Dikarya</taxon>
        <taxon>Ascomycota</taxon>
        <taxon>Pezizomycotina</taxon>
        <taxon>Eurotiomycetes</taxon>
        <taxon>Eurotiomycetidae</taxon>
        <taxon>Eurotiales</taxon>
        <taxon>Aspergillaceae</taxon>
        <taxon>Aspergillus</taxon>
        <taxon>Aspergillus subgen. Fumigati</taxon>
    </lineage>
</organism>
<dbReference type="SUPFAM" id="SSF51735">
    <property type="entry name" value="NAD(P)-binding Rossmann-fold domains"/>
    <property type="match status" value="1"/>
</dbReference>
<dbReference type="AlphaFoldDB" id="A0A8H6PQF0"/>